<protein>
    <submittedName>
        <fullName evidence="2">Uncharacterized protein</fullName>
    </submittedName>
</protein>
<feature type="chain" id="PRO_5022860132" evidence="1">
    <location>
        <begin position="29"/>
        <end position="130"/>
    </location>
</feature>
<dbReference type="Proteomes" id="UP000315010">
    <property type="component" value="Unassembled WGS sequence"/>
</dbReference>
<name>A0A5C5YY00_9BACT</name>
<evidence type="ECO:0000313" key="3">
    <source>
        <dbReference type="Proteomes" id="UP000315010"/>
    </source>
</evidence>
<sequence length="130" mass="14672" precursor="true">MKRQLIIHATILLGVTAAILCDSLTATAQIPTRTTAIAGPNRYATLEDQLVNRLHATTDQQRAYLHYIVKQVKLGKLDIKLVVAMERYALRRRPDFPMPFFERAMKAQADKIGLALPPIQSFLTTRTLRS</sequence>
<dbReference type="EMBL" id="SJPJ01000001">
    <property type="protein sequence ID" value="TWT79373.1"/>
    <property type="molecule type" value="Genomic_DNA"/>
</dbReference>
<evidence type="ECO:0000313" key="2">
    <source>
        <dbReference type="EMBL" id="TWT79373.1"/>
    </source>
</evidence>
<reference evidence="2 3" key="1">
    <citation type="submission" date="2019-02" db="EMBL/GenBank/DDBJ databases">
        <title>Deep-cultivation of Planctomycetes and their phenomic and genomic characterization uncovers novel biology.</title>
        <authorList>
            <person name="Wiegand S."/>
            <person name="Jogler M."/>
            <person name="Boedeker C."/>
            <person name="Pinto D."/>
            <person name="Vollmers J."/>
            <person name="Rivas-Marin E."/>
            <person name="Kohn T."/>
            <person name="Peeters S.H."/>
            <person name="Heuer A."/>
            <person name="Rast P."/>
            <person name="Oberbeckmann S."/>
            <person name="Bunk B."/>
            <person name="Jeske O."/>
            <person name="Meyerdierks A."/>
            <person name="Storesund J.E."/>
            <person name="Kallscheuer N."/>
            <person name="Luecker S."/>
            <person name="Lage O.M."/>
            <person name="Pohl T."/>
            <person name="Merkel B.J."/>
            <person name="Hornburger P."/>
            <person name="Mueller R.-W."/>
            <person name="Bruemmer F."/>
            <person name="Labrenz M."/>
            <person name="Spormann A.M."/>
            <person name="Op Den Camp H."/>
            <person name="Overmann J."/>
            <person name="Amann R."/>
            <person name="Jetten M.S.M."/>
            <person name="Mascher T."/>
            <person name="Medema M.H."/>
            <person name="Devos D.P."/>
            <person name="Kaster A.-K."/>
            <person name="Ovreas L."/>
            <person name="Rohde M."/>
            <person name="Galperin M.Y."/>
            <person name="Jogler C."/>
        </authorList>
    </citation>
    <scope>NUCLEOTIDE SEQUENCE [LARGE SCALE GENOMIC DNA]</scope>
    <source>
        <strain evidence="2 3">CA13</strain>
    </source>
</reference>
<feature type="signal peptide" evidence="1">
    <location>
        <begin position="1"/>
        <end position="28"/>
    </location>
</feature>
<organism evidence="2 3">
    <name type="scientific">Novipirellula herctigrandis</name>
    <dbReference type="NCBI Taxonomy" id="2527986"/>
    <lineage>
        <taxon>Bacteria</taxon>
        <taxon>Pseudomonadati</taxon>
        <taxon>Planctomycetota</taxon>
        <taxon>Planctomycetia</taxon>
        <taxon>Pirellulales</taxon>
        <taxon>Pirellulaceae</taxon>
        <taxon>Novipirellula</taxon>
    </lineage>
</organism>
<proteinExistence type="predicted"/>
<gene>
    <name evidence="2" type="ORF">CA13_07730</name>
</gene>
<dbReference type="AlphaFoldDB" id="A0A5C5YY00"/>
<evidence type="ECO:0000256" key="1">
    <source>
        <dbReference type="SAM" id="SignalP"/>
    </source>
</evidence>
<keyword evidence="1" id="KW-0732">Signal</keyword>
<comment type="caution">
    <text evidence="2">The sequence shown here is derived from an EMBL/GenBank/DDBJ whole genome shotgun (WGS) entry which is preliminary data.</text>
</comment>
<dbReference type="RefSeq" id="WP_146394606.1">
    <property type="nucleotide sequence ID" value="NZ_SJPJ01000001.1"/>
</dbReference>
<dbReference type="OrthoDB" id="292348at2"/>
<accession>A0A5C5YY00</accession>
<keyword evidence="3" id="KW-1185">Reference proteome</keyword>